<keyword evidence="1" id="KW-0175">Coiled coil</keyword>
<feature type="coiled-coil region" evidence="1">
    <location>
        <begin position="441"/>
        <end position="475"/>
    </location>
</feature>
<protein>
    <submittedName>
        <fullName evidence="2">TraH protein</fullName>
    </submittedName>
</protein>
<dbReference type="KEGG" id="ecw:EcE24377A_C0004"/>
<dbReference type="HOGENOM" id="CLU_038342_1_1_6"/>
<keyword evidence="3" id="KW-1185">Reference proteome</keyword>
<sequence length="501" mass="54473">MTSSPRSRPAKLRSAVMNGRFSISNAGLPEGIYFRTFPSLFTKGGAMKTFLRQSFLSLLIGTALCTSASAGLQDDMNSFFNNMSYASNATSAKAWQGQAARYVTGGSFYARTGNKNIQLISISLPSINAGCGGIDVYLGSFSFINSDQIMAFVKQTMANAAGYFFDLALETTVPELKAAKDFLQKMAADLNRFNMSSCQAAKAMVDSVASLWGESQQNVCQSVAGQNNVFSDWVSSRQGCTSGGKYESVTNKATGAEKDQVLKDINLMWDALSNSTLSSNAELRQFAMSISGSVIFGSNGEMRILSSLASDRSLLSAMMSGGSAKVYVCDNQNKCLSPSLNNVTISESKSLIRMVRDTLTSIENKAITDTPLTEREKQFINSTSIPILSWIVDQSSLSVSQSLFAQLTDYIAVDIYLQYLEAVMKVVNGSLATKDYPGANMNELKNGLADARQALNSLRMEVQIKENALISAQQQIRFIRQQVSSKMSDRVLGNYQFSRVN</sequence>
<accession>A7ZGS3</accession>
<keyword evidence="2" id="KW-0614">Plasmid</keyword>
<evidence type="ECO:0000313" key="3">
    <source>
        <dbReference type="Proteomes" id="UP000001122"/>
    </source>
</evidence>
<dbReference type="AlphaFoldDB" id="A7ZGS3"/>
<name>A7ZGS3_ECO24</name>
<organism evidence="2 3">
    <name type="scientific">Escherichia coli O139:H28 (strain E24377A / ETEC)</name>
    <dbReference type="NCBI Taxonomy" id="331111"/>
    <lineage>
        <taxon>Bacteria</taxon>
        <taxon>Pseudomonadati</taxon>
        <taxon>Pseudomonadota</taxon>
        <taxon>Gammaproteobacteria</taxon>
        <taxon>Enterobacterales</taxon>
        <taxon>Enterobacteriaceae</taxon>
        <taxon>Escherichia</taxon>
    </lineage>
</organism>
<evidence type="ECO:0000313" key="2">
    <source>
        <dbReference type="EMBL" id="ABV16299.1"/>
    </source>
</evidence>
<proteinExistence type="predicted"/>
<dbReference type="Pfam" id="PF06122">
    <property type="entry name" value="TraH"/>
    <property type="match status" value="1"/>
</dbReference>
<geneLocation type="plasmid" evidence="2 3">
    <name>pETEC_35</name>
</geneLocation>
<dbReference type="EMBL" id="CP000796">
    <property type="protein sequence ID" value="ABV16299.1"/>
    <property type="molecule type" value="Genomic_DNA"/>
</dbReference>
<evidence type="ECO:0000256" key="1">
    <source>
        <dbReference type="SAM" id="Coils"/>
    </source>
</evidence>
<reference evidence="3" key="1">
    <citation type="journal article" date="2008" name="J. Bacteriol.">
        <title>The pangenome structure of Escherichia coli: comparative genomic analysis of E. coli commensal and pathogenic isolates.</title>
        <authorList>
            <person name="Rasko D.A."/>
            <person name="Rosovitz M.J."/>
            <person name="Myers G.S."/>
            <person name="Mongodin E.F."/>
            <person name="Fricke W.F."/>
            <person name="Gajer P."/>
            <person name="Crabtree J."/>
            <person name="Sebaihia M."/>
            <person name="Thomson N.R."/>
            <person name="Chaudhuri R."/>
            <person name="Henderson I.R."/>
            <person name="Sperandio V."/>
            <person name="Ravel J."/>
        </authorList>
    </citation>
    <scope>NUCLEOTIDE SEQUENCE [LARGE SCALE GENOMIC DNA]</scope>
    <source>
        <strain evidence="3">E24377A / ETEC</strain>
    </source>
</reference>
<dbReference type="NCBIfam" id="NF010279">
    <property type="entry name" value="PRK13723.1"/>
    <property type="match status" value="1"/>
</dbReference>
<gene>
    <name evidence="2" type="primary">traH</name>
    <name evidence="2" type="ordered locus">EcE24377A_C0004</name>
</gene>
<dbReference type="Proteomes" id="UP000001122">
    <property type="component" value="Plasmid pETEC_35"/>
</dbReference>
<dbReference type="InterPro" id="IPR010927">
    <property type="entry name" value="T4SS_TraH"/>
</dbReference>